<dbReference type="Pfam" id="PF04932">
    <property type="entry name" value="Wzy_C"/>
    <property type="match status" value="1"/>
</dbReference>
<feature type="transmembrane region" description="Helical" evidence="5">
    <location>
        <begin position="198"/>
        <end position="217"/>
    </location>
</feature>
<keyword evidence="2 5" id="KW-0812">Transmembrane</keyword>
<name>A0A1G1W2V2_9BACT</name>
<dbReference type="GO" id="GO:0016020">
    <property type="term" value="C:membrane"/>
    <property type="evidence" value="ECO:0007669"/>
    <property type="project" value="UniProtKB-SubCell"/>
</dbReference>
<feature type="transmembrane region" description="Helical" evidence="5">
    <location>
        <begin position="141"/>
        <end position="158"/>
    </location>
</feature>
<evidence type="ECO:0000256" key="1">
    <source>
        <dbReference type="ARBA" id="ARBA00004141"/>
    </source>
</evidence>
<comment type="caution">
    <text evidence="7">The sequence shown here is derived from an EMBL/GenBank/DDBJ whole genome shotgun (WGS) entry which is preliminary data.</text>
</comment>
<protein>
    <recommendedName>
        <fullName evidence="6">O-antigen ligase-related domain-containing protein</fullName>
    </recommendedName>
</protein>
<keyword evidence="4 5" id="KW-0472">Membrane</keyword>
<sequence>MKHIKKLFQWLDRHLLELLSGFLLVLIPLYPKWPLADVLPGYIVRLRLDDVLVLLVYIVWGIQLVRKKVNLRENPLTGPILIYLGIGLLSSLSALFVTHTVPLQRIHVAKLFLHWGRRIEYMSLAFVFFSAFRTPRQLRRLVSLLGLVVIASTIYGLGQKYLQWPVYSTMNREFAKGWRLVLTEHARVPSTFAGHYDFAAFNVLALALLSALMFYAGKGKVSKRVIIVFVAAFVSLLLTASRTSFIAYLVAVSVVIVLLSVRSGWKWGTGRWVVIMALSLAGMLSFGDLSQRYAHFFRITELKEYITYEILKKSPPDLSSAGMTGDLALVYTETDQPPIPFTPDMNGQLPPDVYENIPLAFPQSTIAGEAEASSLAGKPRTYSPAAFTFGLSSAIRFDALWPRAVEGFLANPLLGSGYSTLVKTQTTEFTEAESTDNDYLRALGETGVLGFLSFYGILGYALAMIWKNKDRIKNQFLFAVSAGIGGAIVGLLVNGAYIDIFEASKVAYPFWAMMGVLFAIFKMSEPMKEEK</sequence>
<evidence type="ECO:0000313" key="7">
    <source>
        <dbReference type="EMBL" id="OGY22005.1"/>
    </source>
</evidence>
<feature type="transmembrane region" description="Helical" evidence="5">
    <location>
        <begin position="272"/>
        <end position="289"/>
    </location>
</feature>
<feature type="transmembrane region" description="Helical" evidence="5">
    <location>
        <begin position="80"/>
        <end position="98"/>
    </location>
</feature>
<evidence type="ECO:0000256" key="4">
    <source>
        <dbReference type="ARBA" id="ARBA00023136"/>
    </source>
</evidence>
<dbReference type="Proteomes" id="UP000176723">
    <property type="component" value="Unassembled WGS sequence"/>
</dbReference>
<dbReference type="AlphaFoldDB" id="A0A1G1W2V2"/>
<reference evidence="7 8" key="1">
    <citation type="journal article" date="2016" name="Nat. Commun.">
        <title>Thousands of microbial genomes shed light on interconnected biogeochemical processes in an aquifer system.</title>
        <authorList>
            <person name="Anantharaman K."/>
            <person name="Brown C.T."/>
            <person name="Hug L.A."/>
            <person name="Sharon I."/>
            <person name="Castelle C.J."/>
            <person name="Probst A.J."/>
            <person name="Thomas B.C."/>
            <person name="Singh A."/>
            <person name="Wilkins M.J."/>
            <person name="Karaoz U."/>
            <person name="Brodie E.L."/>
            <person name="Williams K.H."/>
            <person name="Hubbard S.S."/>
            <person name="Banfield J.F."/>
        </authorList>
    </citation>
    <scope>NUCLEOTIDE SEQUENCE [LARGE SCALE GENOMIC DNA]</scope>
</reference>
<dbReference type="EMBL" id="MHCL01000007">
    <property type="protein sequence ID" value="OGY22005.1"/>
    <property type="molecule type" value="Genomic_DNA"/>
</dbReference>
<comment type="subcellular location">
    <subcellularLocation>
        <location evidence="1">Membrane</location>
        <topology evidence="1">Multi-pass membrane protein</topology>
    </subcellularLocation>
</comment>
<keyword evidence="3 5" id="KW-1133">Transmembrane helix</keyword>
<organism evidence="7 8">
    <name type="scientific">Candidatus Chisholmbacteria bacterium RIFCSPLOWO2_01_FULL_49_14</name>
    <dbReference type="NCBI Taxonomy" id="1797593"/>
    <lineage>
        <taxon>Bacteria</taxon>
        <taxon>Candidatus Chisholmiibacteriota</taxon>
    </lineage>
</organism>
<dbReference type="InterPro" id="IPR051533">
    <property type="entry name" value="WaaL-like"/>
</dbReference>
<dbReference type="STRING" id="1797593.A3A65_03105"/>
<feature type="transmembrane region" description="Helical" evidence="5">
    <location>
        <begin position="118"/>
        <end position="134"/>
    </location>
</feature>
<evidence type="ECO:0000313" key="8">
    <source>
        <dbReference type="Proteomes" id="UP000176723"/>
    </source>
</evidence>
<dbReference type="InterPro" id="IPR007016">
    <property type="entry name" value="O-antigen_ligase-rel_domated"/>
</dbReference>
<dbReference type="PANTHER" id="PTHR37422">
    <property type="entry name" value="TEICHURONIC ACID BIOSYNTHESIS PROTEIN TUAE"/>
    <property type="match status" value="1"/>
</dbReference>
<gene>
    <name evidence="7" type="ORF">A3A65_03105</name>
</gene>
<evidence type="ECO:0000259" key="6">
    <source>
        <dbReference type="Pfam" id="PF04932"/>
    </source>
</evidence>
<feature type="transmembrane region" description="Helical" evidence="5">
    <location>
        <begin position="42"/>
        <end position="60"/>
    </location>
</feature>
<evidence type="ECO:0000256" key="5">
    <source>
        <dbReference type="SAM" id="Phobius"/>
    </source>
</evidence>
<feature type="transmembrane region" description="Helical" evidence="5">
    <location>
        <begin position="12"/>
        <end position="30"/>
    </location>
</feature>
<evidence type="ECO:0000256" key="2">
    <source>
        <dbReference type="ARBA" id="ARBA00022692"/>
    </source>
</evidence>
<evidence type="ECO:0000256" key="3">
    <source>
        <dbReference type="ARBA" id="ARBA00022989"/>
    </source>
</evidence>
<dbReference type="PANTHER" id="PTHR37422:SF13">
    <property type="entry name" value="LIPOPOLYSACCHARIDE BIOSYNTHESIS PROTEIN PA4999-RELATED"/>
    <property type="match status" value="1"/>
</dbReference>
<feature type="transmembrane region" description="Helical" evidence="5">
    <location>
        <begin position="447"/>
        <end position="466"/>
    </location>
</feature>
<feature type="domain" description="O-antigen ligase-related" evidence="6">
    <location>
        <begin position="228"/>
        <end position="454"/>
    </location>
</feature>
<proteinExistence type="predicted"/>
<accession>A0A1G1W2V2</accession>
<feature type="transmembrane region" description="Helical" evidence="5">
    <location>
        <begin position="478"/>
        <end position="500"/>
    </location>
</feature>